<accession>A0ACB7F3J3</accession>
<protein>
    <submittedName>
        <fullName evidence="1">Uncharacterized protein</fullName>
    </submittedName>
</protein>
<keyword evidence="2" id="KW-1185">Reference proteome</keyword>
<gene>
    <name evidence="1" type="ORF">GBF38_011613</name>
</gene>
<name>A0ACB7F3J3_NIBAL</name>
<proteinExistence type="predicted"/>
<dbReference type="EMBL" id="CM024806">
    <property type="protein sequence ID" value="KAG8009023.1"/>
    <property type="molecule type" value="Genomic_DNA"/>
</dbReference>
<dbReference type="Proteomes" id="UP000805704">
    <property type="component" value="Chromosome 18"/>
</dbReference>
<evidence type="ECO:0000313" key="1">
    <source>
        <dbReference type="EMBL" id="KAG8009023.1"/>
    </source>
</evidence>
<comment type="caution">
    <text evidence="1">The sequence shown here is derived from an EMBL/GenBank/DDBJ whole genome shotgun (WGS) entry which is preliminary data.</text>
</comment>
<sequence length="125" mass="14453">MEIQDPGQEQECDSEPNQETPEGINPLTQLGFIEFRIQQLHNRRLLLMKRQSIKKKTEDTSDRTTEEITSEEGNTELCELEAIQKEMEELLVKKEELEEQGTSSELSNDDIQFINTLVHGNLLHV</sequence>
<evidence type="ECO:0000313" key="2">
    <source>
        <dbReference type="Proteomes" id="UP000805704"/>
    </source>
</evidence>
<organism evidence="1 2">
    <name type="scientific">Nibea albiflora</name>
    <name type="common">Yellow drum</name>
    <name type="synonym">Corvina albiflora</name>
    <dbReference type="NCBI Taxonomy" id="240163"/>
    <lineage>
        <taxon>Eukaryota</taxon>
        <taxon>Metazoa</taxon>
        <taxon>Chordata</taxon>
        <taxon>Craniata</taxon>
        <taxon>Vertebrata</taxon>
        <taxon>Euteleostomi</taxon>
        <taxon>Actinopterygii</taxon>
        <taxon>Neopterygii</taxon>
        <taxon>Teleostei</taxon>
        <taxon>Neoteleostei</taxon>
        <taxon>Acanthomorphata</taxon>
        <taxon>Eupercaria</taxon>
        <taxon>Sciaenidae</taxon>
        <taxon>Nibea</taxon>
    </lineage>
</organism>
<reference evidence="1" key="1">
    <citation type="submission" date="2020-04" db="EMBL/GenBank/DDBJ databases">
        <title>A chromosome-scale assembly and high-density genetic map of the yellow drum (Nibea albiflora) genome.</title>
        <authorList>
            <person name="Xu D."/>
            <person name="Zhang W."/>
            <person name="Chen R."/>
            <person name="Tan P."/>
            <person name="Wang L."/>
            <person name="Song H."/>
            <person name="Tian L."/>
            <person name="Zhu Q."/>
            <person name="Wang B."/>
        </authorList>
    </citation>
    <scope>NUCLEOTIDE SEQUENCE</scope>
    <source>
        <strain evidence="1">ZJHYS-2018</strain>
    </source>
</reference>